<keyword evidence="4" id="KW-1185">Reference proteome</keyword>
<dbReference type="Gene3D" id="3.40.50.720">
    <property type="entry name" value="NAD(P)-binding Rossmann-like Domain"/>
    <property type="match status" value="1"/>
</dbReference>
<comment type="caution">
    <text evidence="3">The sequence shown here is derived from an EMBL/GenBank/DDBJ whole genome shotgun (WGS) entry which is preliminary data.</text>
</comment>
<feature type="region of interest" description="Disordered" evidence="2">
    <location>
        <begin position="198"/>
        <end position="217"/>
    </location>
</feature>
<feature type="compositionally biased region" description="Basic and acidic residues" evidence="2">
    <location>
        <begin position="198"/>
        <end position="211"/>
    </location>
</feature>
<reference evidence="4" key="1">
    <citation type="journal article" date="2019" name="Int. J. Syst. Evol. Microbiol.">
        <title>The Global Catalogue of Microorganisms (GCM) 10K type strain sequencing project: providing services to taxonomists for standard genome sequencing and annotation.</title>
        <authorList>
            <consortium name="The Broad Institute Genomics Platform"/>
            <consortium name="The Broad Institute Genome Sequencing Center for Infectious Disease"/>
            <person name="Wu L."/>
            <person name="Ma J."/>
        </authorList>
    </citation>
    <scope>NUCLEOTIDE SEQUENCE [LARGE SCALE GENOMIC DNA]</scope>
    <source>
        <strain evidence="4">KACC 11588</strain>
    </source>
</reference>
<dbReference type="PRINTS" id="PR00080">
    <property type="entry name" value="SDRFAMILY"/>
</dbReference>
<dbReference type="RefSeq" id="WP_209837838.1">
    <property type="nucleotide sequence ID" value="NZ_JAGGJP010000002.1"/>
</dbReference>
<dbReference type="PROSITE" id="PS00061">
    <property type="entry name" value="ADH_SHORT"/>
    <property type="match status" value="1"/>
</dbReference>
<keyword evidence="3" id="KW-0560">Oxidoreductase</keyword>
<organism evidence="3 4">
    <name type="scientific">Rubellimicrobium aerolatum</name>
    <dbReference type="NCBI Taxonomy" id="490979"/>
    <lineage>
        <taxon>Bacteria</taxon>
        <taxon>Pseudomonadati</taxon>
        <taxon>Pseudomonadota</taxon>
        <taxon>Alphaproteobacteria</taxon>
        <taxon>Rhodobacterales</taxon>
        <taxon>Roseobacteraceae</taxon>
        <taxon>Rubellimicrobium</taxon>
    </lineage>
</organism>
<evidence type="ECO:0000313" key="4">
    <source>
        <dbReference type="Proteomes" id="UP001596056"/>
    </source>
</evidence>
<dbReference type="InterPro" id="IPR036291">
    <property type="entry name" value="NAD(P)-bd_dom_sf"/>
</dbReference>
<dbReference type="InterPro" id="IPR002347">
    <property type="entry name" value="SDR_fam"/>
</dbReference>
<dbReference type="EMBL" id="JBHSNA010000002">
    <property type="protein sequence ID" value="MFC5565425.1"/>
    <property type="molecule type" value="Genomic_DNA"/>
</dbReference>
<dbReference type="InterPro" id="IPR020904">
    <property type="entry name" value="Sc_DH/Rdtase_CS"/>
</dbReference>
<name>A0ABW0S923_9RHOB</name>
<dbReference type="SUPFAM" id="SSF51735">
    <property type="entry name" value="NAD(P)-binding Rossmann-fold domains"/>
    <property type="match status" value="1"/>
</dbReference>
<dbReference type="GO" id="GO:0016491">
    <property type="term" value="F:oxidoreductase activity"/>
    <property type="evidence" value="ECO:0007669"/>
    <property type="project" value="UniProtKB-KW"/>
</dbReference>
<dbReference type="EC" id="1.1.1.-" evidence="3"/>
<protein>
    <submittedName>
        <fullName evidence="3">SDR family oxidoreductase</fullName>
        <ecNumber evidence="3">1.1.1.-</ecNumber>
    </submittedName>
</protein>
<evidence type="ECO:0000256" key="2">
    <source>
        <dbReference type="SAM" id="MobiDB-lite"/>
    </source>
</evidence>
<dbReference type="NCBIfam" id="NF009384">
    <property type="entry name" value="PRK12743.1"/>
    <property type="match status" value="1"/>
</dbReference>
<evidence type="ECO:0000313" key="3">
    <source>
        <dbReference type="EMBL" id="MFC5565425.1"/>
    </source>
</evidence>
<evidence type="ECO:0000256" key="1">
    <source>
        <dbReference type="ARBA" id="ARBA00006484"/>
    </source>
</evidence>
<dbReference type="PANTHER" id="PTHR42760">
    <property type="entry name" value="SHORT-CHAIN DEHYDROGENASES/REDUCTASES FAMILY MEMBER"/>
    <property type="match status" value="1"/>
</dbReference>
<dbReference type="NCBIfam" id="NF005559">
    <property type="entry name" value="PRK07231.1"/>
    <property type="match status" value="1"/>
</dbReference>
<proteinExistence type="inferred from homology"/>
<dbReference type="PRINTS" id="PR00081">
    <property type="entry name" value="GDHRDH"/>
</dbReference>
<gene>
    <name evidence="3" type="ORF">ACFPOC_03230</name>
</gene>
<dbReference type="Proteomes" id="UP001596056">
    <property type="component" value="Unassembled WGS sequence"/>
</dbReference>
<accession>A0ABW0S923</accession>
<sequence length="258" mass="27154">MLDLTGKVAIVTGSDSGIGRATALAFAQAGADVAVTFHADAQGGEDTAARVRAEGRRALLKQLDVTDEDAVQTLFDAVESDLGLPDILVNNAGTGGDAEVADMDTATWDRVIRTDLYGPFFCCRAFIRARKRAGAQGGKIVNVTSVHEAIPTPGGAAYGAAKGGLLTFTRSLALELAPLRINVNAVAPGLIRTPMTAERTEDPEAMKEELPRIPWNRPGEPEEVARLALYLAAPDSDYVTGQSFTIDGGLEMNWGQGA</sequence>
<dbReference type="Pfam" id="PF13561">
    <property type="entry name" value="adh_short_C2"/>
    <property type="match status" value="1"/>
</dbReference>
<comment type="similarity">
    <text evidence="1">Belongs to the short-chain dehydrogenases/reductases (SDR) family.</text>
</comment>